<feature type="compositionally biased region" description="Polar residues" evidence="2">
    <location>
        <begin position="1"/>
        <end position="14"/>
    </location>
</feature>
<evidence type="ECO:0000256" key="2">
    <source>
        <dbReference type="SAM" id="MobiDB-lite"/>
    </source>
</evidence>
<sequence length="192" mass="21473">MDPNQTIGTTQSRINDVDLHGSDPRTEHLPAGGADGTIGPRYQIGPRHQIEPWFQIGPRSPTEPELESESQPTDDLTRTQSTRPISPTPLAQTREEVTELQGMVSTLIDKSRNQETAYRTIVNRLDQAERELAEHRVSARERNQPLTSPLGVTPNPLNLGAFNTLEFPALDPVATWEKTRSKHRNKAWPTEA</sequence>
<gene>
    <name evidence="3" type="ORF">F2Q69_00058675</name>
</gene>
<dbReference type="Proteomes" id="UP000712600">
    <property type="component" value="Unassembled WGS sequence"/>
</dbReference>
<feature type="region of interest" description="Disordered" evidence="2">
    <location>
        <begin position="1"/>
        <end position="96"/>
    </location>
</feature>
<dbReference type="EMBL" id="QGKX02000095">
    <property type="protein sequence ID" value="KAF3571456.1"/>
    <property type="molecule type" value="Genomic_DNA"/>
</dbReference>
<comment type="caution">
    <text evidence="3">The sequence shown here is derived from an EMBL/GenBank/DDBJ whole genome shotgun (WGS) entry which is preliminary data.</text>
</comment>
<evidence type="ECO:0000313" key="3">
    <source>
        <dbReference type="EMBL" id="KAF3571456.1"/>
    </source>
</evidence>
<name>A0A8S9RFG4_BRACR</name>
<accession>A0A8S9RFG4</accession>
<dbReference type="AlphaFoldDB" id="A0A8S9RFG4"/>
<keyword evidence="1" id="KW-0175">Coiled coil</keyword>
<feature type="coiled-coil region" evidence="1">
    <location>
        <begin position="111"/>
        <end position="138"/>
    </location>
</feature>
<protein>
    <submittedName>
        <fullName evidence="3">Uncharacterized protein</fullName>
    </submittedName>
</protein>
<organism evidence="3 4">
    <name type="scientific">Brassica cretica</name>
    <name type="common">Mustard</name>
    <dbReference type="NCBI Taxonomy" id="69181"/>
    <lineage>
        <taxon>Eukaryota</taxon>
        <taxon>Viridiplantae</taxon>
        <taxon>Streptophyta</taxon>
        <taxon>Embryophyta</taxon>
        <taxon>Tracheophyta</taxon>
        <taxon>Spermatophyta</taxon>
        <taxon>Magnoliopsida</taxon>
        <taxon>eudicotyledons</taxon>
        <taxon>Gunneridae</taxon>
        <taxon>Pentapetalae</taxon>
        <taxon>rosids</taxon>
        <taxon>malvids</taxon>
        <taxon>Brassicales</taxon>
        <taxon>Brassicaceae</taxon>
        <taxon>Brassiceae</taxon>
        <taxon>Brassica</taxon>
    </lineage>
</organism>
<evidence type="ECO:0000313" key="4">
    <source>
        <dbReference type="Proteomes" id="UP000712600"/>
    </source>
</evidence>
<proteinExistence type="predicted"/>
<feature type="compositionally biased region" description="Polar residues" evidence="2">
    <location>
        <begin position="69"/>
        <end position="91"/>
    </location>
</feature>
<feature type="compositionally biased region" description="Basic and acidic residues" evidence="2">
    <location>
        <begin position="15"/>
        <end position="28"/>
    </location>
</feature>
<evidence type="ECO:0000256" key="1">
    <source>
        <dbReference type="SAM" id="Coils"/>
    </source>
</evidence>
<reference evidence="3" key="1">
    <citation type="submission" date="2019-12" db="EMBL/GenBank/DDBJ databases">
        <title>Genome sequencing and annotation of Brassica cretica.</title>
        <authorList>
            <person name="Studholme D.J."/>
            <person name="Sarris P."/>
        </authorList>
    </citation>
    <scope>NUCLEOTIDE SEQUENCE</scope>
    <source>
        <strain evidence="3">PFS-109/04</strain>
        <tissue evidence="3">Leaf</tissue>
    </source>
</reference>